<organism evidence="14 15">
    <name type="scientific">Bacillus daqingensis</name>
    <dbReference type="NCBI Taxonomy" id="872396"/>
    <lineage>
        <taxon>Bacteria</taxon>
        <taxon>Bacillati</taxon>
        <taxon>Bacillota</taxon>
        <taxon>Bacilli</taxon>
        <taxon>Bacillales</taxon>
        <taxon>Bacillaceae</taxon>
        <taxon>Bacillus</taxon>
    </lineage>
</organism>
<keyword evidence="4" id="KW-1003">Cell membrane</keyword>
<dbReference type="Pfam" id="PF00512">
    <property type="entry name" value="HisKA"/>
    <property type="match status" value="1"/>
</dbReference>
<keyword evidence="9 14" id="KW-0067">ATP-binding</keyword>
<proteinExistence type="predicted"/>
<dbReference type="RefSeq" id="WP_377909537.1">
    <property type="nucleotide sequence ID" value="NZ_JBHSGK010000011.1"/>
</dbReference>
<evidence type="ECO:0000256" key="2">
    <source>
        <dbReference type="ARBA" id="ARBA00004651"/>
    </source>
</evidence>
<dbReference type="EC" id="2.7.13.3" evidence="3"/>
<evidence type="ECO:0000256" key="6">
    <source>
        <dbReference type="ARBA" id="ARBA00022679"/>
    </source>
</evidence>
<dbReference type="InterPro" id="IPR036097">
    <property type="entry name" value="HisK_dim/P_sf"/>
</dbReference>
<dbReference type="InterPro" id="IPR004358">
    <property type="entry name" value="Sig_transdc_His_kin-like_C"/>
</dbReference>
<dbReference type="InterPro" id="IPR036890">
    <property type="entry name" value="HATPase_C_sf"/>
</dbReference>
<evidence type="ECO:0000256" key="3">
    <source>
        <dbReference type="ARBA" id="ARBA00012438"/>
    </source>
</evidence>
<name>A0ABV9NYC8_9BACI</name>
<keyword evidence="6" id="KW-0808">Transferase</keyword>
<dbReference type="SMART" id="SM00387">
    <property type="entry name" value="HATPase_c"/>
    <property type="match status" value="1"/>
</dbReference>
<reference evidence="15" key="1">
    <citation type="journal article" date="2019" name="Int. J. Syst. Evol. Microbiol.">
        <title>The Global Catalogue of Microorganisms (GCM) 10K type strain sequencing project: providing services to taxonomists for standard genome sequencing and annotation.</title>
        <authorList>
            <consortium name="The Broad Institute Genomics Platform"/>
            <consortium name="The Broad Institute Genome Sequencing Center for Infectious Disease"/>
            <person name="Wu L."/>
            <person name="Ma J."/>
        </authorList>
    </citation>
    <scope>NUCLEOTIDE SEQUENCE [LARGE SCALE GENOMIC DNA]</scope>
    <source>
        <strain evidence="15">JCM 12165</strain>
    </source>
</reference>
<evidence type="ECO:0000256" key="1">
    <source>
        <dbReference type="ARBA" id="ARBA00000085"/>
    </source>
</evidence>
<dbReference type="CDD" id="cd00082">
    <property type="entry name" value="HisKA"/>
    <property type="match status" value="1"/>
</dbReference>
<keyword evidence="8" id="KW-0418">Kinase</keyword>
<dbReference type="EMBL" id="JBHSGK010000011">
    <property type="protein sequence ID" value="MFC4736924.1"/>
    <property type="molecule type" value="Genomic_DNA"/>
</dbReference>
<dbReference type="Proteomes" id="UP001595896">
    <property type="component" value="Unassembled WGS sequence"/>
</dbReference>
<keyword evidence="7" id="KW-0547">Nucleotide-binding</keyword>
<dbReference type="InterPro" id="IPR005467">
    <property type="entry name" value="His_kinase_dom"/>
</dbReference>
<feature type="domain" description="HAMP" evidence="13">
    <location>
        <begin position="207"/>
        <end position="259"/>
    </location>
</feature>
<dbReference type="SUPFAM" id="SSF47384">
    <property type="entry name" value="Homodimeric domain of signal transducing histidine kinase"/>
    <property type="match status" value="1"/>
</dbReference>
<feature type="domain" description="Histidine kinase" evidence="12">
    <location>
        <begin position="396"/>
        <end position="601"/>
    </location>
</feature>
<dbReference type="CDD" id="cd06225">
    <property type="entry name" value="HAMP"/>
    <property type="match status" value="1"/>
</dbReference>
<evidence type="ECO:0000313" key="15">
    <source>
        <dbReference type="Proteomes" id="UP001595896"/>
    </source>
</evidence>
<keyword evidence="10" id="KW-0902">Two-component regulatory system</keyword>
<dbReference type="PROSITE" id="PS50885">
    <property type="entry name" value="HAMP"/>
    <property type="match status" value="1"/>
</dbReference>
<dbReference type="InterPro" id="IPR003661">
    <property type="entry name" value="HisK_dim/P_dom"/>
</dbReference>
<dbReference type="InterPro" id="IPR003594">
    <property type="entry name" value="HATPase_dom"/>
</dbReference>
<comment type="catalytic activity">
    <reaction evidence="1">
        <text>ATP + protein L-histidine = ADP + protein N-phospho-L-histidine.</text>
        <dbReference type="EC" id="2.7.13.3"/>
    </reaction>
</comment>
<evidence type="ECO:0000256" key="10">
    <source>
        <dbReference type="ARBA" id="ARBA00023012"/>
    </source>
</evidence>
<keyword evidence="11" id="KW-0472">Membrane</keyword>
<dbReference type="SMART" id="SM00388">
    <property type="entry name" value="HisKA"/>
    <property type="match status" value="1"/>
</dbReference>
<gene>
    <name evidence="14" type="ORF">ACFO4L_10035</name>
</gene>
<sequence length="612" mass="69212">MDGKKRTWSLRAKIMAVLLLLTGLLVSLSFFFIQSLGEIQDVSESITEEQVPELVWLSHWESQILMKEQYIQMGIQTDFCCGFVEGYESFRDEGEASMREAYGPPPAQLEPANVQLQRLDFLVQNQVSGLLDIGNEEEAALFMETTYMDQLEAFRVRLAEERTQVTDDLATQQGRFTSIIEESLDLLVLTAAAVFVLALVAAYRISSGLTRPVNRLQRELHYIAEGNYGEQIGGVNQPELIPLANSVNKLSEQLKRSFDLLILDKMYREQILDSLPVGVVTSDEKRGEIRLNKAARDVLGAGFNKEELPQLAAERSGMQSFWKLLSAKGIFQNEKVSVYKEEEEQIFLCSQAELVNEHQVTIGKLFYFIDITDTEALEQQVQHTEKLALVGSLAAGAAHEIRNPLAVIDGFLKLMQQSLPEEERERFRLELLLKEITRINGIIEDMLLLAKPRDPSYENLILEDVVEEIMPLVEKTGGTKDIEFTLDMERVPVQADPDQIKQIFHNLIRNSAEAMEGQGKISIFGQRRKNLYCIEFVDDGPGIPDKTQVQLFSPFTTTKKNGTGLGLPIAERMMDNHQGSIYLMESKPGKTLFCLEFPLEEGPYEADDSRLR</sequence>
<dbReference type="Gene3D" id="1.10.287.130">
    <property type="match status" value="1"/>
</dbReference>
<evidence type="ECO:0000259" key="12">
    <source>
        <dbReference type="PROSITE" id="PS50109"/>
    </source>
</evidence>
<dbReference type="PROSITE" id="PS50109">
    <property type="entry name" value="HIS_KIN"/>
    <property type="match status" value="1"/>
</dbReference>
<dbReference type="Pfam" id="PF02518">
    <property type="entry name" value="HATPase_c"/>
    <property type="match status" value="1"/>
</dbReference>
<evidence type="ECO:0000256" key="5">
    <source>
        <dbReference type="ARBA" id="ARBA00022553"/>
    </source>
</evidence>
<dbReference type="GO" id="GO:0005524">
    <property type="term" value="F:ATP binding"/>
    <property type="evidence" value="ECO:0007669"/>
    <property type="project" value="UniProtKB-KW"/>
</dbReference>
<dbReference type="PRINTS" id="PR00344">
    <property type="entry name" value="BCTRLSENSOR"/>
</dbReference>
<evidence type="ECO:0000256" key="11">
    <source>
        <dbReference type="ARBA" id="ARBA00023136"/>
    </source>
</evidence>
<dbReference type="PANTHER" id="PTHR43065">
    <property type="entry name" value="SENSOR HISTIDINE KINASE"/>
    <property type="match status" value="1"/>
</dbReference>
<evidence type="ECO:0000256" key="7">
    <source>
        <dbReference type="ARBA" id="ARBA00022741"/>
    </source>
</evidence>
<dbReference type="InterPro" id="IPR003660">
    <property type="entry name" value="HAMP_dom"/>
</dbReference>
<evidence type="ECO:0000259" key="13">
    <source>
        <dbReference type="PROSITE" id="PS50885"/>
    </source>
</evidence>
<keyword evidence="5" id="KW-0597">Phosphoprotein</keyword>
<evidence type="ECO:0000313" key="14">
    <source>
        <dbReference type="EMBL" id="MFC4736924.1"/>
    </source>
</evidence>
<dbReference type="Gene3D" id="6.10.340.10">
    <property type="match status" value="1"/>
</dbReference>
<evidence type="ECO:0000256" key="9">
    <source>
        <dbReference type="ARBA" id="ARBA00022840"/>
    </source>
</evidence>
<dbReference type="Gene3D" id="3.30.565.10">
    <property type="entry name" value="Histidine kinase-like ATPase, C-terminal domain"/>
    <property type="match status" value="1"/>
</dbReference>
<dbReference type="PANTHER" id="PTHR43065:SF10">
    <property type="entry name" value="PEROXIDE STRESS-ACTIVATED HISTIDINE KINASE MAK3"/>
    <property type="match status" value="1"/>
</dbReference>
<comment type="caution">
    <text evidence="14">The sequence shown here is derived from an EMBL/GenBank/DDBJ whole genome shotgun (WGS) entry which is preliminary data.</text>
</comment>
<accession>A0ABV9NYC8</accession>
<keyword evidence="15" id="KW-1185">Reference proteome</keyword>
<dbReference type="SUPFAM" id="SSF55874">
    <property type="entry name" value="ATPase domain of HSP90 chaperone/DNA topoisomerase II/histidine kinase"/>
    <property type="match status" value="1"/>
</dbReference>
<evidence type="ECO:0000256" key="4">
    <source>
        <dbReference type="ARBA" id="ARBA00022475"/>
    </source>
</evidence>
<evidence type="ECO:0000256" key="8">
    <source>
        <dbReference type="ARBA" id="ARBA00022777"/>
    </source>
</evidence>
<comment type="subcellular location">
    <subcellularLocation>
        <location evidence="2">Cell membrane</location>
        <topology evidence="2">Multi-pass membrane protein</topology>
    </subcellularLocation>
</comment>
<protein>
    <recommendedName>
        <fullName evidence="3">histidine kinase</fullName>
        <ecNumber evidence="3">2.7.13.3</ecNumber>
    </recommendedName>
</protein>